<dbReference type="EMBL" id="OU963863">
    <property type="protein sequence ID" value="CAH0384235.1"/>
    <property type="molecule type" value="Genomic_DNA"/>
</dbReference>
<dbReference type="GO" id="GO:0003677">
    <property type="term" value="F:DNA binding"/>
    <property type="evidence" value="ECO:0007669"/>
    <property type="project" value="UniProtKB-KW"/>
</dbReference>
<keyword evidence="2" id="KW-0238">DNA-binding</keyword>
<evidence type="ECO:0000259" key="4">
    <source>
        <dbReference type="Pfam" id="PF03131"/>
    </source>
</evidence>
<dbReference type="AlphaFoldDB" id="A0A9P0A4C1"/>
<evidence type="ECO:0000256" key="3">
    <source>
        <dbReference type="ARBA" id="ARBA00023163"/>
    </source>
</evidence>
<evidence type="ECO:0000256" key="1">
    <source>
        <dbReference type="ARBA" id="ARBA00023015"/>
    </source>
</evidence>
<proteinExistence type="predicted"/>
<reference evidence="5" key="1">
    <citation type="submission" date="2021-12" db="EMBL/GenBank/DDBJ databases">
        <authorList>
            <person name="King R."/>
        </authorList>
    </citation>
    <scope>NUCLEOTIDE SEQUENCE</scope>
</reference>
<dbReference type="Pfam" id="PF03131">
    <property type="entry name" value="bZIP_Maf"/>
    <property type="match status" value="1"/>
</dbReference>
<name>A0A9P0A4C1_BEMTA</name>
<dbReference type="InterPro" id="IPR004826">
    <property type="entry name" value="bZIP_Maf"/>
</dbReference>
<sequence>MNEKLAPFCRIKRIEQKDELETEKSQELRDLEMMEKDNSLIKEEIEQIVIKFEALKKFALMRKVPIPLDLESLKRIRCSSVIIAVVDDLALEENSKSSETLPATISLVAPELKTIDVLSKCSSVAILFSDLWVE</sequence>
<evidence type="ECO:0000256" key="2">
    <source>
        <dbReference type="ARBA" id="ARBA00023125"/>
    </source>
</evidence>
<keyword evidence="1" id="KW-0805">Transcription regulation</keyword>
<accession>A0A9P0A4C1</accession>
<dbReference type="Gene3D" id="1.20.5.170">
    <property type="match status" value="1"/>
</dbReference>
<protein>
    <recommendedName>
        <fullName evidence="4">Basic leucine zipper domain-containing protein</fullName>
    </recommendedName>
</protein>
<keyword evidence="3" id="KW-0804">Transcription</keyword>
<organism evidence="5 6">
    <name type="scientific">Bemisia tabaci</name>
    <name type="common">Sweetpotato whitefly</name>
    <name type="synonym">Aleurodes tabaci</name>
    <dbReference type="NCBI Taxonomy" id="7038"/>
    <lineage>
        <taxon>Eukaryota</taxon>
        <taxon>Metazoa</taxon>
        <taxon>Ecdysozoa</taxon>
        <taxon>Arthropoda</taxon>
        <taxon>Hexapoda</taxon>
        <taxon>Insecta</taxon>
        <taxon>Pterygota</taxon>
        <taxon>Neoptera</taxon>
        <taxon>Paraneoptera</taxon>
        <taxon>Hemiptera</taxon>
        <taxon>Sternorrhyncha</taxon>
        <taxon>Aleyrodoidea</taxon>
        <taxon>Aleyrodidae</taxon>
        <taxon>Aleyrodinae</taxon>
        <taxon>Bemisia</taxon>
    </lineage>
</organism>
<evidence type="ECO:0000313" key="6">
    <source>
        <dbReference type="Proteomes" id="UP001152759"/>
    </source>
</evidence>
<keyword evidence="6" id="KW-1185">Reference proteome</keyword>
<gene>
    <name evidence="5" type="ORF">BEMITA_LOCUS3590</name>
</gene>
<dbReference type="Proteomes" id="UP001152759">
    <property type="component" value="Chromosome 2"/>
</dbReference>
<evidence type="ECO:0000313" key="5">
    <source>
        <dbReference type="EMBL" id="CAH0384235.1"/>
    </source>
</evidence>
<dbReference type="GO" id="GO:0006355">
    <property type="term" value="P:regulation of DNA-templated transcription"/>
    <property type="evidence" value="ECO:0007669"/>
    <property type="project" value="InterPro"/>
</dbReference>
<feature type="domain" description="Basic leucine zipper" evidence="4">
    <location>
        <begin position="2"/>
        <end position="55"/>
    </location>
</feature>